<dbReference type="GO" id="GO:0016787">
    <property type="term" value="F:hydrolase activity"/>
    <property type="evidence" value="ECO:0007669"/>
    <property type="project" value="UniProtKB-KW"/>
</dbReference>
<evidence type="ECO:0000256" key="4">
    <source>
        <dbReference type="ARBA" id="ARBA00012552"/>
    </source>
</evidence>
<dbReference type="FunFam" id="3.40.50.300:FF:000269">
    <property type="entry name" value="ATP-dependent RNA helicase SUPV3L1, mitochondrial"/>
    <property type="match status" value="1"/>
</dbReference>
<dbReference type="SUPFAM" id="SSF52540">
    <property type="entry name" value="P-loop containing nucleoside triphosphate hydrolases"/>
    <property type="match status" value="1"/>
</dbReference>
<dbReference type="GO" id="GO:0000965">
    <property type="term" value="P:mitochondrial RNA 3'-end processing"/>
    <property type="evidence" value="ECO:0007669"/>
    <property type="project" value="TreeGrafter"/>
</dbReference>
<dbReference type="GO" id="GO:0005524">
    <property type="term" value="F:ATP binding"/>
    <property type="evidence" value="ECO:0007669"/>
    <property type="project" value="UniProtKB-KW"/>
</dbReference>
<comment type="caution">
    <text evidence="15">The sequence shown here is derived from an EMBL/GenBank/DDBJ whole genome shotgun (WGS) entry which is preliminary data.</text>
</comment>
<feature type="domain" description="Helicase ATP-binding" evidence="13">
    <location>
        <begin position="215"/>
        <end position="333"/>
    </location>
</feature>
<evidence type="ECO:0000256" key="5">
    <source>
        <dbReference type="ARBA" id="ARBA00022741"/>
    </source>
</evidence>
<dbReference type="PROSITE" id="PS51192">
    <property type="entry name" value="HELICASE_ATP_BIND_1"/>
    <property type="match status" value="1"/>
</dbReference>
<keyword evidence="16" id="KW-1185">Reference proteome</keyword>
<dbReference type="InterPro" id="IPR014001">
    <property type="entry name" value="Helicase_ATP-bd"/>
</dbReference>
<keyword evidence="6" id="KW-0378">Hydrolase</keyword>
<dbReference type="Gene3D" id="1.20.58.1080">
    <property type="match status" value="1"/>
</dbReference>
<comment type="catalytic activity">
    <reaction evidence="11">
        <text>ATP + H2O = ADP + phosphate + H(+)</text>
        <dbReference type="Rhea" id="RHEA:13065"/>
        <dbReference type="ChEBI" id="CHEBI:15377"/>
        <dbReference type="ChEBI" id="CHEBI:15378"/>
        <dbReference type="ChEBI" id="CHEBI:30616"/>
        <dbReference type="ChEBI" id="CHEBI:43474"/>
        <dbReference type="ChEBI" id="CHEBI:456216"/>
        <dbReference type="EC" id="3.6.4.13"/>
    </reaction>
</comment>
<dbReference type="Pfam" id="PF12513">
    <property type="entry name" value="SUV3_C"/>
    <property type="match status" value="1"/>
</dbReference>
<proteinExistence type="predicted"/>
<dbReference type="Pfam" id="PF22527">
    <property type="entry name" value="DEXQc_Suv3"/>
    <property type="match status" value="1"/>
</dbReference>
<comment type="subcellular location">
    <subcellularLocation>
        <location evidence="3">Mitochondrion matrix</location>
    </subcellularLocation>
</comment>
<evidence type="ECO:0000256" key="6">
    <source>
        <dbReference type="ARBA" id="ARBA00022801"/>
    </source>
</evidence>
<dbReference type="Pfam" id="PF00271">
    <property type="entry name" value="Helicase_C"/>
    <property type="match status" value="1"/>
</dbReference>
<dbReference type="InterPro" id="IPR055206">
    <property type="entry name" value="DEXQc_SUV3"/>
</dbReference>
<accession>A0A8K0T178</accession>
<dbReference type="FunFam" id="3.40.50.300:FF:000957">
    <property type="entry name" value="ATP-dependent RNA helicase SUV3L, mitochondrial"/>
    <property type="match status" value="1"/>
</dbReference>
<dbReference type="CDD" id="cd17913">
    <property type="entry name" value="DEXQc_Suv3"/>
    <property type="match status" value="1"/>
</dbReference>
<dbReference type="CDD" id="cd18805">
    <property type="entry name" value="SF2_C_suv3"/>
    <property type="match status" value="1"/>
</dbReference>
<gene>
    <name evidence="15" type="ORF">B0I35DRAFT_169047</name>
</gene>
<evidence type="ECO:0000259" key="14">
    <source>
        <dbReference type="PROSITE" id="PS51194"/>
    </source>
</evidence>
<dbReference type="InterPro" id="IPR001650">
    <property type="entry name" value="Helicase_C-like"/>
</dbReference>
<dbReference type="AlphaFoldDB" id="A0A8K0T178"/>
<evidence type="ECO:0000256" key="12">
    <source>
        <dbReference type="SAM" id="MobiDB-lite"/>
    </source>
</evidence>
<dbReference type="SMART" id="SM00490">
    <property type="entry name" value="HELICc"/>
    <property type="match status" value="1"/>
</dbReference>
<comment type="cofactor">
    <cofactor evidence="2">
        <name>Mg(2+)</name>
        <dbReference type="ChEBI" id="CHEBI:18420"/>
    </cofactor>
</comment>
<evidence type="ECO:0000313" key="16">
    <source>
        <dbReference type="Proteomes" id="UP000813444"/>
    </source>
</evidence>
<dbReference type="Proteomes" id="UP000813444">
    <property type="component" value="Unassembled WGS sequence"/>
</dbReference>
<feature type="region of interest" description="Disordered" evidence="12">
    <location>
        <begin position="35"/>
        <end position="90"/>
    </location>
</feature>
<protein>
    <recommendedName>
        <fullName evidence="4">RNA helicase</fullName>
        <ecNumber evidence="4">3.6.4.13</ecNumber>
    </recommendedName>
</protein>
<name>A0A8K0T178_9HYPO</name>
<dbReference type="InterPro" id="IPR022192">
    <property type="entry name" value="SUV3_C"/>
</dbReference>
<dbReference type="GO" id="GO:0005759">
    <property type="term" value="C:mitochondrial matrix"/>
    <property type="evidence" value="ECO:0007669"/>
    <property type="project" value="UniProtKB-SubCell"/>
</dbReference>
<dbReference type="InterPro" id="IPR041082">
    <property type="entry name" value="Suv3_C_1"/>
</dbReference>
<dbReference type="EC" id="3.6.4.13" evidence="4"/>
<keyword evidence="9" id="KW-0809">Transit peptide</keyword>
<dbReference type="OrthoDB" id="6692397at2759"/>
<evidence type="ECO:0000256" key="2">
    <source>
        <dbReference type="ARBA" id="ARBA00001946"/>
    </source>
</evidence>
<feature type="domain" description="Helicase C-terminal" evidence="14">
    <location>
        <begin position="372"/>
        <end position="529"/>
    </location>
</feature>
<dbReference type="PROSITE" id="PS51194">
    <property type="entry name" value="HELICASE_CTER"/>
    <property type="match status" value="1"/>
</dbReference>
<evidence type="ECO:0000256" key="7">
    <source>
        <dbReference type="ARBA" id="ARBA00022806"/>
    </source>
</evidence>
<dbReference type="InterPro" id="IPR044774">
    <property type="entry name" value="Suv3_DEXQc"/>
</dbReference>
<dbReference type="Pfam" id="PF18147">
    <property type="entry name" value="Suv3_C_1"/>
    <property type="match status" value="1"/>
</dbReference>
<evidence type="ECO:0000256" key="3">
    <source>
        <dbReference type="ARBA" id="ARBA00004305"/>
    </source>
</evidence>
<dbReference type="GO" id="GO:0045025">
    <property type="term" value="C:mitochondrial degradosome"/>
    <property type="evidence" value="ECO:0007669"/>
    <property type="project" value="TreeGrafter"/>
</dbReference>
<dbReference type="EMBL" id="JAGPNK010000003">
    <property type="protein sequence ID" value="KAH7324741.1"/>
    <property type="molecule type" value="Genomic_DNA"/>
</dbReference>
<keyword evidence="10" id="KW-0496">Mitochondrion</keyword>
<feature type="region of interest" description="Disordered" evidence="12">
    <location>
        <begin position="711"/>
        <end position="793"/>
    </location>
</feature>
<feature type="compositionally biased region" description="Basic and acidic residues" evidence="12">
    <location>
        <begin position="780"/>
        <end position="793"/>
    </location>
</feature>
<comment type="cofactor">
    <cofactor evidence="1">
        <name>Mn(2+)</name>
        <dbReference type="ChEBI" id="CHEBI:29035"/>
    </cofactor>
</comment>
<evidence type="ECO:0000256" key="11">
    <source>
        <dbReference type="ARBA" id="ARBA00047984"/>
    </source>
</evidence>
<keyword evidence="5" id="KW-0547">Nucleotide-binding</keyword>
<organism evidence="15 16">
    <name type="scientific">Stachybotrys elegans</name>
    <dbReference type="NCBI Taxonomy" id="80388"/>
    <lineage>
        <taxon>Eukaryota</taxon>
        <taxon>Fungi</taxon>
        <taxon>Dikarya</taxon>
        <taxon>Ascomycota</taxon>
        <taxon>Pezizomycotina</taxon>
        <taxon>Sordariomycetes</taxon>
        <taxon>Hypocreomycetidae</taxon>
        <taxon>Hypocreales</taxon>
        <taxon>Stachybotryaceae</taxon>
        <taxon>Stachybotrys</taxon>
    </lineage>
</organism>
<dbReference type="Gene3D" id="1.20.272.40">
    <property type="match status" value="1"/>
</dbReference>
<evidence type="ECO:0000256" key="1">
    <source>
        <dbReference type="ARBA" id="ARBA00001936"/>
    </source>
</evidence>
<evidence type="ECO:0000256" key="10">
    <source>
        <dbReference type="ARBA" id="ARBA00023128"/>
    </source>
</evidence>
<sequence length="793" mass="89142">MRLTGRTAAVCRFAPRTLPVRTLSTSRLLFKEQSQLGHESDISKKGSTKGSTKNESKSSKLSAKLNARSRVDSISQGHDPNSRMRLDGGKKLSDKHSAFRVTALQRFKAVLAKLEQSAFTLAGIGKDDLSHYASQFMNTLDQAFFMANQNITSFDQNPLFWNMRESFITRDVKGLEQELQYSFQAFILQRRATKGLERSQKLLVDFRFPYEWFPATRTIKRTVHLHVGPTNSGKTYHALKALEQSKRGVYLGPLRLLATEVYQRLNNKGFPCALLTGEEVRIPDNTNMYHISATTEMAPLDMEVDVAVLDEIQLIDDPVRGSAWTNAVLGMQAKELHICGEERAVGIVQSICASIGDECIVHRYERLTPLQVMDKHLENGWSDLRKGDAIIGFNRLTLHGLKRSIESHTGRRCAIVYGALPPEVRVQQAALFNDPDNDYDFIVASDAIGMGMNLEIRRVVFESVTKFDGERKRMLNVSETKQIGGRAGRYRTARTEATGDEDEAAKVGYVTTVERLDLKPVKSAFRSQPPNIPRAYISPPQGIIEKFASYFPKETPLSYILLQMRQAATVGDLYSLHVSPDMLQICDAIQDIPLPVADKITFAAAPISLTMEGVMDVYRELASCVAYNKSGRLLDIASMPLDIIDAHPSSAASSPAAYLHRLEALHAAITLYTWLSYRYPSVLTSQDMAFHVRSLVEARLMQYLEEMNFTEEEIESRRKRERQRAQQYQATRDASLSENIGDENVGREFEPGTSPFPDIKELDDEPLTDETLMYESLTEEPLKEEPSAETRAS</sequence>
<feature type="compositionally biased region" description="Basic and acidic residues" evidence="12">
    <location>
        <begin position="80"/>
        <end position="90"/>
    </location>
</feature>
<evidence type="ECO:0000256" key="8">
    <source>
        <dbReference type="ARBA" id="ARBA00022840"/>
    </source>
</evidence>
<evidence type="ECO:0000313" key="15">
    <source>
        <dbReference type="EMBL" id="KAH7324741.1"/>
    </source>
</evidence>
<keyword evidence="8" id="KW-0067">ATP-binding</keyword>
<evidence type="ECO:0000259" key="13">
    <source>
        <dbReference type="PROSITE" id="PS51192"/>
    </source>
</evidence>
<dbReference type="PANTHER" id="PTHR12131:SF1">
    <property type="entry name" value="ATP-DEPENDENT RNA HELICASE SUPV3L1, MITOCHONDRIAL-RELATED"/>
    <property type="match status" value="1"/>
</dbReference>
<dbReference type="GO" id="GO:0003724">
    <property type="term" value="F:RNA helicase activity"/>
    <property type="evidence" value="ECO:0007669"/>
    <property type="project" value="UniProtKB-EC"/>
</dbReference>
<keyword evidence="7 15" id="KW-0347">Helicase</keyword>
<dbReference type="Gene3D" id="3.40.50.300">
    <property type="entry name" value="P-loop containing nucleotide triphosphate hydrolases"/>
    <property type="match status" value="2"/>
</dbReference>
<dbReference type="InterPro" id="IPR027417">
    <property type="entry name" value="P-loop_NTPase"/>
</dbReference>
<evidence type="ECO:0000256" key="9">
    <source>
        <dbReference type="ARBA" id="ARBA00022946"/>
    </source>
</evidence>
<reference evidence="15" key="1">
    <citation type="journal article" date="2021" name="Nat. Commun.">
        <title>Genetic determinants of endophytism in the Arabidopsis root mycobiome.</title>
        <authorList>
            <person name="Mesny F."/>
            <person name="Miyauchi S."/>
            <person name="Thiergart T."/>
            <person name="Pickel B."/>
            <person name="Atanasova L."/>
            <person name="Karlsson M."/>
            <person name="Huettel B."/>
            <person name="Barry K.W."/>
            <person name="Haridas S."/>
            <person name="Chen C."/>
            <person name="Bauer D."/>
            <person name="Andreopoulos W."/>
            <person name="Pangilinan J."/>
            <person name="LaButti K."/>
            <person name="Riley R."/>
            <person name="Lipzen A."/>
            <person name="Clum A."/>
            <person name="Drula E."/>
            <person name="Henrissat B."/>
            <person name="Kohler A."/>
            <person name="Grigoriev I.V."/>
            <person name="Martin F.M."/>
            <person name="Hacquard S."/>
        </authorList>
    </citation>
    <scope>NUCLEOTIDE SEQUENCE</scope>
    <source>
        <strain evidence="15">MPI-CAGE-CH-0235</strain>
    </source>
</reference>
<dbReference type="InterPro" id="IPR050699">
    <property type="entry name" value="RNA-DNA_Helicase"/>
</dbReference>
<dbReference type="PANTHER" id="PTHR12131">
    <property type="entry name" value="ATP-DEPENDENT RNA AND DNA HELICASE"/>
    <property type="match status" value="1"/>
</dbReference>